<comment type="caution">
    <text evidence="6">The sequence shown here is derived from an EMBL/GenBank/DDBJ whole genome shotgun (WGS) entry which is preliminary data.</text>
</comment>
<dbReference type="PANTHER" id="PTHR47338:SF5">
    <property type="entry name" value="ZN(II)2CYS6 TRANSCRIPTION FACTOR (EUROFUNG)"/>
    <property type="match status" value="1"/>
</dbReference>
<dbReference type="GO" id="GO:0005634">
    <property type="term" value="C:nucleus"/>
    <property type="evidence" value="ECO:0007669"/>
    <property type="project" value="UniProtKB-SubCell"/>
</dbReference>
<evidence type="ECO:0000256" key="5">
    <source>
        <dbReference type="ARBA" id="ARBA00023242"/>
    </source>
</evidence>
<dbReference type="PANTHER" id="PTHR47338">
    <property type="entry name" value="ZN(II)2CYS6 TRANSCRIPTION FACTOR (EUROFUNG)-RELATED"/>
    <property type="match status" value="1"/>
</dbReference>
<dbReference type="InterPro" id="IPR050815">
    <property type="entry name" value="TF_fung"/>
</dbReference>
<evidence type="ECO:0000313" key="6">
    <source>
        <dbReference type="EMBL" id="KAK3375853.1"/>
    </source>
</evidence>
<evidence type="ECO:0000256" key="2">
    <source>
        <dbReference type="ARBA" id="ARBA00022723"/>
    </source>
</evidence>
<evidence type="ECO:0000256" key="1">
    <source>
        <dbReference type="ARBA" id="ARBA00004123"/>
    </source>
</evidence>
<organism evidence="6 7">
    <name type="scientific">Lasiosphaeria ovina</name>
    <dbReference type="NCBI Taxonomy" id="92902"/>
    <lineage>
        <taxon>Eukaryota</taxon>
        <taxon>Fungi</taxon>
        <taxon>Dikarya</taxon>
        <taxon>Ascomycota</taxon>
        <taxon>Pezizomycotina</taxon>
        <taxon>Sordariomycetes</taxon>
        <taxon>Sordariomycetidae</taxon>
        <taxon>Sordariales</taxon>
        <taxon>Lasiosphaeriaceae</taxon>
        <taxon>Lasiosphaeria</taxon>
    </lineage>
</organism>
<evidence type="ECO:0000256" key="4">
    <source>
        <dbReference type="ARBA" id="ARBA00023163"/>
    </source>
</evidence>
<gene>
    <name evidence="6" type="ORF">B0T24DRAFT_676755</name>
</gene>
<evidence type="ECO:0000256" key="3">
    <source>
        <dbReference type="ARBA" id="ARBA00023015"/>
    </source>
</evidence>
<proteinExistence type="predicted"/>
<dbReference type="AlphaFoldDB" id="A0AAE0NAA0"/>
<protein>
    <recommendedName>
        <fullName evidence="8">Transcription factor domain-containing protein</fullName>
    </recommendedName>
</protein>
<evidence type="ECO:0008006" key="8">
    <source>
        <dbReference type="Google" id="ProtNLM"/>
    </source>
</evidence>
<dbReference type="GO" id="GO:0000981">
    <property type="term" value="F:DNA-binding transcription factor activity, RNA polymerase II-specific"/>
    <property type="evidence" value="ECO:0007669"/>
    <property type="project" value="InterPro"/>
</dbReference>
<keyword evidence="4" id="KW-0804">Transcription</keyword>
<dbReference type="GO" id="GO:0046872">
    <property type="term" value="F:metal ion binding"/>
    <property type="evidence" value="ECO:0007669"/>
    <property type="project" value="UniProtKB-KW"/>
</dbReference>
<dbReference type="CDD" id="cd12148">
    <property type="entry name" value="fungal_TF_MHR"/>
    <property type="match status" value="1"/>
</dbReference>
<keyword evidence="3" id="KW-0805">Transcription regulation</keyword>
<comment type="subcellular location">
    <subcellularLocation>
        <location evidence="1">Nucleus</location>
    </subcellularLocation>
</comment>
<keyword evidence="2" id="KW-0479">Metal-binding</keyword>
<dbReference type="EMBL" id="JAULSN010000003">
    <property type="protein sequence ID" value="KAK3375853.1"/>
    <property type="molecule type" value="Genomic_DNA"/>
</dbReference>
<accession>A0AAE0NAA0</accession>
<reference evidence="6" key="2">
    <citation type="submission" date="2023-06" db="EMBL/GenBank/DDBJ databases">
        <authorList>
            <consortium name="Lawrence Berkeley National Laboratory"/>
            <person name="Haridas S."/>
            <person name="Hensen N."/>
            <person name="Bonometti L."/>
            <person name="Westerberg I."/>
            <person name="Brannstrom I.O."/>
            <person name="Guillou S."/>
            <person name="Cros-Aarteil S."/>
            <person name="Calhoun S."/>
            <person name="Kuo A."/>
            <person name="Mondo S."/>
            <person name="Pangilinan J."/>
            <person name="Riley R."/>
            <person name="Labutti K."/>
            <person name="Andreopoulos B."/>
            <person name="Lipzen A."/>
            <person name="Chen C."/>
            <person name="Yanf M."/>
            <person name="Daum C."/>
            <person name="Ng V."/>
            <person name="Clum A."/>
            <person name="Steindorff A."/>
            <person name="Ohm R."/>
            <person name="Martin F."/>
            <person name="Silar P."/>
            <person name="Natvig D."/>
            <person name="Lalanne C."/>
            <person name="Gautier V."/>
            <person name="Ament-Velasquez S.L."/>
            <person name="Kruys A."/>
            <person name="Hutchinson M.I."/>
            <person name="Powell A.J."/>
            <person name="Barry K."/>
            <person name="Miller A.N."/>
            <person name="Grigoriev I.V."/>
            <person name="Debuchy R."/>
            <person name="Gladieux P."/>
            <person name="Thoren M.H."/>
            <person name="Johannesson H."/>
        </authorList>
    </citation>
    <scope>NUCLEOTIDE SEQUENCE</scope>
    <source>
        <strain evidence="6">CBS 958.72</strain>
    </source>
</reference>
<keyword evidence="5" id="KW-0539">Nucleus</keyword>
<name>A0AAE0NAA0_9PEZI</name>
<keyword evidence="7" id="KW-1185">Reference proteome</keyword>
<evidence type="ECO:0000313" key="7">
    <source>
        <dbReference type="Proteomes" id="UP001287356"/>
    </source>
</evidence>
<sequence>MCRFASNNTFEFGPEDSILNISTSTSTSTAYIPTLPPTLADAPPRTPGWESLPPHGEVVQGVESLTTSFVQLGFVPRQLFSSVLRERPETVSLFLVFSILAVSAPFTPSLVARYDGSGSRATQAFLRGASAFVPQHMLESSLERQCRRFFLSSIAEWGNGDKNRSLAYMGIARLAGILHLHLHLHREEAYRLPEGSSAEAVARPEGARRTFWMLETFENLHSGADSPIAFSYADMAVLLPCDEREAALRLARASRASTPATTRGWRACWPASSATCRRSTPWSVWNLRAFKLEGQDLAFLSAVMILRLSNAILRRSYLDGLLDAAARSRTVSDDKAWQPVADQLYANMLVLHEQISVFFAHRAPAHGYPALVVFCAYVCGSLANRLHCQPQLCVAVAPQALPVLRSSVRGLASLHVAWPFAQRWHRALAKATKDIGLGLDNDGEGMPFAGGGAVGVGVGVIFVVGAAKTCELQFNDPLPLDSMLGAFDINAWDAVEGLDGPWSVPTSP</sequence>
<dbReference type="Proteomes" id="UP001287356">
    <property type="component" value="Unassembled WGS sequence"/>
</dbReference>
<reference evidence="6" key="1">
    <citation type="journal article" date="2023" name="Mol. Phylogenet. Evol.">
        <title>Genome-scale phylogeny and comparative genomics of the fungal order Sordariales.</title>
        <authorList>
            <person name="Hensen N."/>
            <person name="Bonometti L."/>
            <person name="Westerberg I."/>
            <person name="Brannstrom I.O."/>
            <person name="Guillou S."/>
            <person name="Cros-Aarteil S."/>
            <person name="Calhoun S."/>
            <person name="Haridas S."/>
            <person name="Kuo A."/>
            <person name="Mondo S."/>
            <person name="Pangilinan J."/>
            <person name="Riley R."/>
            <person name="LaButti K."/>
            <person name="Andreopoulos B."/>
            <person name="Lipzen A."/>
            <person name="Chen C."/>
            <person name="Yan M."/>
            <person name="Daum C."/>
            <person name="Ng V."/>
            <person name="Clum A."/>
            <person name="Steindorff A."/>
            <person name="Ohm R.A."/>
            <person name="Martin F."/>
            <person name="Silar P."/>
            <person name="Natvig D.O."/>
            <person name="Lalanne C."/>
            <person name="Gautier V."/>
            <person name="Ament-Velasquez S.L."/>
            <person name="Kruys A."/>
            <person name="Hutchinson M.I."/>
            <person name="Powell A.J."/>
            <person name="Barry K."/>
            <person name="Miller A.N."/>
            <person name="Grigoriev I.V."/>
            <person name="Debuchy R."/>
            <person name="Gladieux P."/>
            <person name="Hiltunen Thoren M."/>
            <person name="Johannesson H."/>
        </authorList>
    </citation>
    <scope>NUCLEOTIDE SEQUENCE</scope>
    <source>
        <strain evidence="6">CBS 958.72</strain>
    </source>
</reference>